<sequence length="66" mass="7684">MGEPKRTKAVAMFHIHQPDSPDAVLVHRHLHIPHPHLPEYEPHPVSSHREPSYLEKSRMAREMGHL</sequence>
<dbReference type="AlphaFoldDB" id="A0A1X0DEI9"/>
<feature type="compositionally biased region" description="Basic and acidic residues" evidence="1">
    <location>
        <begin position="36"/>
        <end position="66"/>
    </location>
</feature>
<evidence type="ECO:0000256" key="1">
    <source>
        <dbReference type="SAM" id="MobiDB-lite"/>
    </source>
</evidence>
<dbReference type="Proteomes" id="UP000192801">
    <property type="component" value="Unassembled WGS sequence"/>
</dbReference>
<dbReference type="STRING" id="444597.BST26_09825"/>
<feature type="region of interest" description="Disordered" evidence="1">
    <location>
        <begin position="35"/>
        <end position="66"/>
    </location>
</feature>
<accession>A0A1X0DEI9</accession>
<name>A0A1X0DEI9_9MYCO</name>
<keyword evidence="3" id="KW-1185">Reference proteome</keyword>
<dbReference type="EMBL" id="MVHS01000018">
    <property type="protein sequence ID" value="ORA70801.1"/>
    <property type="molecule type" value="Genomic_DNA"/>
</dbReference>
<organism evidence="2 3">
    <name type="scientific">Mycolicibacterium insubricum</name>
    <dbReference type="NCBI Taxonomy" id="444597"/>
    <lineage>
        <taxon>Bacteria</taxon>
        <taxon>Bacillati</taxon>
        <taxon>Actinomycetota</taxon>
        <taxon>Actinomycetes</taxon>
        <taxon>Mycobacteriales</taxon>
        <taxon>Mycobacteriaceae</taxon>
        <taxon>Mycolicibacterium</taxon>
    </lineage>
</organism>
<gene>
    <name evidence="2" type="ORF">BST26_09825</name>
</gene>
<protein>
    <submittedName>
        <fullName evidence="2">Uncharacterized protein</fullName>
    </submittedName>
</protein>
<comment type="caution">
    <text evidence="2">The sequence shown here is derived from an EMBL/GenBank/DDBJ whole genome shotgun (WGS) entry which is preliminary data.</text>
</comment>
<evidence type="ECO:0000313" key="2">
    <source>
        <dbReference type="EMBL" id="ORA70801.1"/>
    </source>
</evidence>
<proteinExistence type="predicted"/>
<reference evidence="2 3" key="1">
    <citation type="submission" date="2016-12" db="EMBL/GenBank/DDBJ databases">
        <title>The new phylogeny of genus Mycobacterium.</title>
        <authorList>
            <person name="Tortoli E."/>
            <person name="Trovato A."/>
            <person name="Cirillo D.M."/>
        </authorList>
    </citation>
    <scope>NUCLEOTIDE SEQUENCE [LARGE SCALE GENOMIC DNA]</scope>
    <source>
        <strain evidence="2 3">DSM 45130</strain>
    </source>
</reference>
<evidence type="ECO:0000313" key="3">
    <source>
        <dbReference type="Proteomes" id="UP000192801"/>
    </source>
</evidence>